<organism evidence="8 9">
    <name type="scientific">Undibacterium parvum</name>
    <dbReference type="NCBI Taxonomy" id="401471"/>
    <lineage>
        <taxon>Bacteria</taxon>
        <taxon>Pseudomonadati</taxon>
        <taxon>Pseudomonadota</taxon>
        <taxon>Betaproteobacteria</taxon>
        <taxon>Burkholderiales</taxon>
        <taxon>Oxalobacteraceae</taxon>
        <taxon>Undibacterium</taxon>
    </lineage>
</organism>
<feature type="transmembrane region" description="Helical" evidence="6">
    <location>
        <begin position="224"/>
        <end position="242"/>
    </location>
</feature>
<keyword evidence="4 6" id="KW-1133">Transmembrane helix</keyword>
<evidence type="ECO:0000313" key="8">
    <source>
        <dbReference type="EMBL" id="AZP14685.1"/>
    </source>
</evidence>
<accession>A0A3S9HRG3</accession>
<dbReference type="Gene3D" id="1.20.1720.10">
    <property type="entry name" value="Multidrug resistance protein D"/>
    <property type="match status" value="1"/>
</dbReference>
<keyword evidence="9" id="KW-1185">Reference proteome</keyword>
<proteinExistence type="predicted"/>
<feature type="domain" description="Major facilitator superfamily (MFS) profile" evidence="7">
    <location>
        <begin position="9"/>
        <end position="460"/>
    </location>
</feature>
<evidence type="ECO:0000256" key="1">
    <source>
        <dbReference type="ARBA" id="ARBA00004141"/>
    </source>
</evidence>
<dbReference type="EMBL" id="CP034464">
    <property type="protein sequence ID" value="AZP14685.1"/>
    <property type="molecule type" value="Genomic_DNA"/>
</dbReference>
<evidence type="ECO:0000256" key="5">
    <source>
        <dbReference type="ARBA" id="ARBA00023136"/>
    </source>
</evidence>
<dbReference type="GO" id="GO:0022857">
    <property type="term" value="F:transmembrane transporter activity"/>
    <property type="evidence" value="ECO:0007669"/>
    <property type="project" value="InterPro"/>
</dbReference>
<feature type="transmembrane region" description="Helical" evidence="6">
    <location>
        <begin position="163"/>
        <end position="185"/>
    </location>
</feature>
<keyword evidence="2" id="KW-0813">Transport</keyword>
<name>A0A3S9HRG3_9BURK</name>
<comment type="subcellular location">
    <subcellularLocation>
        <location evidence="1">Membrane</location>
        <topology evidence="1">Multi-pass membrane protein</topology>
    </subcellularLocation>
</comment>
<evidence type="ECO:0000256" key="4">
    <source>
        <dbReference type="ARBA" id="ARBA00022989"/>
    </source>
</evidence>
<dbReference type="SUPFAM" id="SSF103473">
    <property type="entry name" value="MFS general substrate transporter"/>
    <property type="match status" value="1"/>
</dbReference>
<feature type="transmembrane region" description="Helical" evidence="6">
    <location>
        <begin position="75"/>
        <end position="98"/>
    </location>
</feature>
<evidence type="ECO:0000256" key="2">
    <source>
        <dbReference type="ARBA" id="ARBA00022448"/>
    </source>
</evidence>
<dbReference type="PRINTS" id="PR01036">
    <property type="entry name" value="TCRTETB"/>
</dbReference>
<feature type="transmembrane region" description="Helical" evidence="6">
    <location>
        <begin position="47"/>
        <end position="66"/>
    </location>
</feature>
<dbReference type="OrthoDB" id="9807274at2"/>
<protein>
    <submittedName>
        <fullName evidence="8">MFS transporter</fullName>
    </submittedName>
</protein>
<dbReference type="PANTHER" id="PTHR42718">
    <property type="entry name" value="MAJOR FACILITATOR SUPERFAMILY MULTIDRUG TRANSPORTER MFSC"/>
    <property type="match status" value="1"/>
</dbReference>
<keyword evidence="3 6" id="KW-0812">Transmembrane</keyword>
<dbReference type="AlphaFoldDB" id="A0A3S9HRG3"/>
<feature type="transmembrane region" description="Helical" evidence="6">
    <location>
        <begin position="294"/>
        <end position="317"/>
    </location>
</feature>
<dbReference type="PANTHER" id="PTHR42718:SF9">
    <property type="entry name" value="MAJOR FACILITATOR SUPERFAMILY MULTIDRUG TRANSPORTER MFSC"/>
    <property type="match status" value="1"/>
</dbReference>
<feature type="transmembrane region" description="Helical" evidence="6">
    <location>
        <begin position="329"/>
        <end position="350"/>
    </location>
</feature>
<dbReference type="CDD" id="cd17321">
    <property type="entry name" value="MFS_MMR_MDR_like"/>
    <property type="match status" value="1"/>
</dbReference>
<dbReference type="Pfam" id="PF07690">
    <property type="entry name" value="MFS_1"/>
    <property type="match status" value="1"/>
</dbReference>
<feature type="transmembrane region" description="Helical" evidence="6">
    <location>
        <begin position="438"/>
        <end position="458"/>
    </location>
</feature>
<dbReference type="InterPro" id="IPR036259">
    <property type="entry name" value="MFS_trans_sf"/>
</dbReference>
<dbReference type="Proteomes" id="UP000275663">
    <property type="component" value="Chromosome"/>
</dbReference>
<feature type="transmembrane region" description="Helical" evidence="6">
    <location>
        <begin position="104"/>
        <end position="122"/>
    </location>
</feature>
<dbReference type="Gene3D" id="1.20.1250.20">
    <property type="entry name" value="MFS general substrate transporter like domains"/>
    <property type="match status" value="1"/>
</dbReference>
<dbReference type="GO" id="GO:0016020">
    <property type="term" value="C:membrane"/>
    <property type="evidence" value="ECO:0007669"/>
    <property type="project" value="UniProtKB-SubCell"/>
</dbReference>
<dbReference type="InterPro" id="IPR011701">
    <property type="entry name" value="MFS"/>
</dbReference>
<reference evidence="8 9" key="1">
    <citation type="journal article" date="2011" name="Int. J. Syst. Evol. Microbiol.">
        <title>Description of Undibacterium oligocarboniphilum sp. nov., isolated from purified water, and Undibacterium pigrum strain CCUG 49012 as the type strain of Undibacterium parvum sp. nov., and emended descriptions of the genus Undibacterium and the species Undibacterium pigrum.</title>
        <authorList>
            <person name="Eder W."/>
            <person name="Wanner G."/>
            <person name="Ludwig W."/>
            <person name="Busse H.J."/>
            <person name="Ziemke-Kageler F."/>
            <person name="Lang E."/>
        </authorList>
    </citation>
    <scope>NUCLEOTIDE SEQUENCE [LARGE SCALE GENOMIC DNA]</scope>
    <source>
        <strain evidence="8 9">DSM 23061</strain>
    </source>
</reference>
<evidence type="ECO:0000259" key="7">
    <source>
        <dbReference type="PROSITE" id="PS50850"/>
    </source>
</evidence>
<sequence length="461" mass="47697">MSGRSTRWAVFSLALSSLLAALGTSIANVALPNLALVFHTSFQQIQWVLLAYLLAITSVIVSIGSLGDLLGRRRLLLTGLALFTLASGLCASASSLGLLIFSRALQGLAAAVMMALSMALVAETVPKEKSGSAMGLLGSMSALGTALGPSLGGLLLAQFGWQALFWVQMPLGFLSLLLATRFLPLDGTRLKTDSTQFDPLGSLLLALTLGSFSLAMTIGRGNFGVSNVALLLLSLVGLQLFIQAERKARSPLLRLALFRDYRLSAGLTMSSLVSSVVMASLVIGPFYLSGALDLDITTVGLVMACGPIVAALVGVPAGSLVDRYGTQSISVAGLLFMGTGCLAMVLLPIALGVPAYLLSLAFITAGYAAFQAANNTAVMARARAEQSGLISGMLNLSRNLGLIIGASLMAAVFAFGAATQNLLLATPAALVRGLHMSFAFATALIFIALLIACVSHALRKK</sequence>
<feature type="transmembrane region" description="Helical" evidence="6">
    <location>
        <begin position="263"/>
        <end position="288"/>
    </location>
</feature>
<feature type="transmembrane region" description="Helical" evidence="6">
    <location>
        <begin position="356"/>
        <end position="378"/>
    </location>
</feature>
<dbReference type="KEGG" id="upv:EJN92_20480"/>
<dbReference type="PROSITE" id="PS50850">
    <property type="entry name" value="MFS"/>
    <property type="match status" value="1"/>
</dbReference>
<evidence type="ECO:0000256" key="3">
    <source>
        <dbReference type="ARBA" id="ARBA00022692"/>
    </source>
</evidence>
<dbReference type="InterPro" id="IPR020846">
    <property type="entry name" value="MFS_dom"/>
</dbReference>
<keyword evidence="5 6" id="KW-0472">Membrane</keyword>
<evidence type="ECO:0000313" key="9">
    <source>
        <dbReference type="Proteomes" id="UP000275663"/>
    </source>
</evidence>
<evidence type="ECO:0000256" key="6">
    <source>
        <dbReference type="SAM" id="Phobius"/>
    </source>
</evidence>
<feature type="transmembrane region" description="Helical" evidence="6">
    <location>
        <begin position="399"/>
        <end position="418"/>
    </location>
</feature>
<feature type="transmembrane region" description="Helical" evidence="6">
    <location>
        <begin position="134"/>
        <end position="157"/>
    </location>
</feature>
<feature type="transmembrane region" description="Helical" evidence="6">
    <location>
        <begin position="197"/>
        <end position="218"/>
    </location>
</feature>
<gene>
    <name evidence="8" type="ORF">EJN92_20480</name>
</gene>